<dbReference type="EMBL" id="LGSR01000020">
    <property type="protein sequence ID" value="KOS18965.1"/>
    <property type="molecule type" value="Genomic_DNA"/>
</dbReference>
<organism evidence="2 3">
    <name type="scientific">Escovopsis weberi</name>
    <dbReference type="NCBI Taxonomy" id="150374"/>
    <lineage>
        <taxon>Eukaryota</taxon>
        <taxon>Fungi</taxon>
        <taxon>Dikarya</taxon>
        <taxon>Ascomycota</taxon>
        <taxon>Pezizomycotina</taxon>
        <taxon>Sordariomycetes</taxon>
        <taxon>Hypocreomycetidae</taxon>
        <taxon>Hypocreales</taxon>
        <taxon>Hypocreaceae</taxon>
        <taxon>Escovopsis</taxon>
    </lineage>
</organism>
<proteinExistence type="predicted"/>
<feature type="region of interest" description="Disordered" evidence="1">
    <location>
        <begin position="1"/>
        <end position="35"/>
    </location>
</feature>
<dbReference type="Proteomes" id="UP000053831">
    <property type="component" value="Unassembled WGS sequence"/>
</dbReference>
<sequence length="77" mass="8377">MGMGMGSSSTHTEAESSNLFSPCGRLRQPDRTSSSFWNDSRLEACTAQDRVFPTVICTRIHRPLATSAPSSKLETVS</sequence>
<reference evidence="2 3" key="1">
    <citation type="submission" date="2015-07" db="EMBL/GenBank/DDBJ databases">
        <title>The genome of the fungus Escovopsis weberi, a specialized disease agent of ant agriculture.</title>
        <authorList>
            <person name="de Man T.J."/>
            <person name="Stajich J.E."/>
            <person name="Kubicek C.P."/>
            <person name="Chenthamara K."/>
            <person name="Atanasova L."/>
            <person name="Druzhinina I.S."/>
            <person name="Birnbaum S."/>
            <person name="Barribeau S.M."/>
            <person name="Teiling C."/>
            <person name="Suen G."/>
            <person name="Currie C."/>
            <person name="Gerardo N.M."/>
        </authorList>
    </citation>
    <scope>NUCLEOTIDE SEQUENCE [LARGE SCALE GENOMIC DNA]</scope>
</reference>
<feature type="compositionally biased region" description="Polar residues" evidence="1">
    <location>
        <begin position="1"/>
        <end position="20"/>
    </location>
</feature>
<gene>
    <name evidence="2" type="ORF">ESCO_000636</name>
</gene>
<evidence type="ECO:0000313" key="3">
    <source>
        <dbReference type="Proteomes" id="UP000053831"/>
    </source>
</evidence>
<evidence type="ECO:0000313" key="2">
    <source>
        <dbReference type="EMBL" id="KOS18965.1"/>
    </source>
</evidence>
<protein>
    <submittedName>
        <fullName evidence="2">Uncharacterized protein</fullName>
    </submittedName>
</protein>
<accession>A0A0M9VTM3</accession>
<keyword evidence="3" id="KW-1185">Reference proteome</keyword>
<evidence type="ECO:0000256" key="1">
    <source>
        <dbReference type="SAM" id="MobiDB-lite"/>
    </source>
</evidence>
<dbReference type="AlphaFoldDB" id="A0A0M9VTM3"/>
<name>A0A0M9VTM3_ESCWE</name>
<comment type="caution">
    <text evidence="2">The sequence shown here is derived from an EMBL/GenBank/DDBJ whole genome shotgun (WGS) entry which is preliminary data.</text>
</comment>